<dbReference type="InterPro" id="IPR012349">
    <property type="entry name" value="Split_barrel_FMN-bd"/>
</dbReference>
<accession>A0A8J6N3D9</accession>
<dbReference type="AlphaFoldDB" id="A0A8J6N3D9"/>
<sequence length="153" mass="17531">LRTLAKNLIEGQSTMTLATAQKNAAWAAPVYYVFFKSSFYFFSDPGSRHIEESLAGCLASAAIHSDAYSWKEIRGVQMSGSIDMVSRKLEVVETIGKYLKKFDFTQDFFSKDQALDMDAFAKRFHVRLYKFKPSIIYYLDNSIRFGFREAVDI</sequence>
<dbReference type="EMBL" id="JACNJD010000320">
    <property type="protein sequence ID" value="MBC8178844.1"/>
    <property type="molecule type" value="Genomic_DNA"/>
</dbReference>
<feature type="non-terminal residue" evidence="1">
    <location>
        <position position="1"/>
    </location>
</feature>
<name>A0A8J6N3D9_9DELT</name>
<evidence type="ECO:0000313" key="2">
    <source>
        <dbReference type="Proteomes" id="UP000650524"/>
    </source>
</evidence>
<gene>
    <name evidence="1" type="ORF">H8E19_15680</name>
</gene>
<dbReference type="Proteomes" id="UP000650524">
    <property type="component" value="Unassembled WGS sequence"/>
</dbReference>
<organism evidence="1 2">
    <name type="scientific">Candidatus Desulfacyla euxinica</name>
    <dbReference type="NCBI Taxonomy" id="2841693"/>
    <lineage>
        <taxon>Bacteria</taxon>
        <taxon>Deltaproteobacteria</taxon>
        <taxon>Candidatus Desulfacyla</taxon>
    </lineage>
</organism>
<proteinExistence type="predicted"/>
<reference evidence="1 2" key="1">
    <citation type="submission" date="2020-08" db="EMBL/GenBank/DDBJ databases">
        <title>Bridging the membrane lipid divide: bacteria of the FCB group superphylum have the potential to synthesize archaeal ether lipids.</title>
        <authorList>
            <person name="Villanueva L."/>
            <person name="Von Meijenfeldt F.A.B."/>
            <person name="Westbye A.B."/>
            <person name="Yadav S."/>
            <person name="Hopmans E.C."/>
            <person name="Dutilh B.E."/>
            <person name="Sinninghe Damste J.S."/>
        </authorList>
    </citation>
    <scope>NUCLEOTIDE SEQUENCE [LARGE SCALE GENOMIC DNA]</scope>
    <source>
        <strain evidence="1">NIOZ-UU27</strain>
    </source>
</reference>
<dbReference type="Gene3D" id="2.30.110.10">
    <property type="entry name" value="Electron Transport, Fmn-binding Protein, Chain A"/>
    <property type="match status" value="1"/>
</dbReference>
<protein>
    <submittedName>
        <fullName evidence="1">Pyridoxamine 5'-phosphate oxidase family protein</fullName>
    </submittedName>
</protein>
<comment type="caution">
    <text evidence="1">The sequence shown here is derived from an EMBL/GenBank/DDBJ whole genome shotgun (WGS) entry which is preliminary data.</text>
</comment>
<dbReference type="SUPFAM" id="SSF50475">
    <property type="entry name" value="FMN-binding split barrel"/>
    <property type="match status" value="1"/>
</dbReference>
<evidence type="ECO:0000313" key="1">
    <source>
        <dbReference type="EMBL" id="MBC8178844.1"/>
    </source>
</evidence>